<evidence type="ECO:0000256" key="1">
    <source>
        <dbReference type="SAM" id="MobiDB-lite"/>
    </source>
</evidence>
<gene>
    <name evidence="2" type="ORF">M6B38_281140</name>
</gene>
<dbReference type="EMBL" id="JANAVB010005598">
    <property type="protein sequence ID" value="KAJ6846497.1"/>
    <property type="molecule type" value="Genomic_DNA"/>
</dbReference>
<keyword evidence="3" id="KW-1185">Reference proteome</keyword>
<reference evidence="2" key="2">
    <citation type="submission" date="2023-04" db="EMBL/GenBank/DDBJ databases">
        <authorList>
            <person name="Bruccoleri R.E."/>
            <person name="Oakeley E.J."/>
            <person name="Faust A.-M."/>
            <person name="Dessus-Babus S."/>
            <person name="Altorfer M."/>
            <person name="Burckhardt D."/>
            <person name="Oertli M."/>
            <person name="Naumann U."/>
            <person name="Petersen F."/>
            <person name="Wong J."/>
        </authorList>
    </citation>
    <scope>NUCLEOTIDE SEQUENCE</scope>
    <source>
        <strain evidence="2">GSM-AAB239-AS_SAM_17_03QT</strain>
        <tissue evidence="2">Leaf</tissue>
    </source>
</reference>
<keyword evidence="2" id="KW-0808">Transferase</keyword>
<keyword evidence="2" id="KW-0418">Kinase</keyword>
<protein>
    <submittedName>
        <fullName evidence="2">Proline-rich receptor-like protein kinase PERK9</fullName>
    </submittedName>
</protein>
<evidence type="ECO:0000313" key="3">
    <source>
        <dbReference type="Proteomes" id="UP001140949"/>
    </source>
</evidence>
<name>A0AAX6I142_IRIPA</name>
<evidence type="ECO:0000313" key="2">
    <source>
        <dbReference type="EMBL" id="KAJ6846497.1"/>
    </source>
</evidence>
<comment type="caution">
    <text evidence="2">The sequence shown here is derived from an EMBL/GenBank/DDBJ whole genome shotgun (WGS) entry which is preliminary data.</text>
</comment>
<feature type="region of interest" description="Disordered" evidence="1">
    <location>
        <begin position="1"/>
        <end position="39"/>
    </location>
</feature>
<sequence length="105" mass="11393">MPNPRRRQGSCLRARSARVLRPPPESWNPNLCGRATPADPPLLLARASPLKTRHRRSATAPANALLSGRPPPRRSGLAVLFPRTVVPPAQPLVPGAPESPFFPRC</sequence>
<reference evidence="2" key="1">
    <citation type="journal article" date="2023" name="GigaByte">
        <title>Genome assembly of the bearded iris, Iris pallida Lam.</title>
        <authorList>
            <person name="Bruccoleri R.E."/>
            <person name="Oakeley E.J."/>
            <person name="Faust A.M.E."/>
            <person name="Altorfer M."/>
            <person name="Dessus-Babus S."/>
            <person name="Burckhardt D."/>
            <person name="Oertli M."/>
            <person name="Naumann U."/>
            <person name="Petersen F."/>
            <person name="Wong J."/>
        </authorList>
    </citation>
    <scope>NUCLEOTIDE SEQUENCE</scope>
    <source>
        <strain evidence="2">GSM-AAB239-AS_SAM_17_03QT</strain>
    </source>
</reference>
<keyword evidence="2" id="KW-0675">Receptor</keyword>
<dbReference type="GO" id="GO:0016301">
    <property type="term" value="F:kinase activity"/>
    <property type="evidence" value="ECO:0007669"/>
    <property type="project" value="UniProtKB-KW"/>
</dbReference>
<feature type="region of interest" description="Disordered" evidence="1">
    <location>
        <begin position="51"/>
        <end position="73"/>
    </location>
</feature>
<organism evidence="2 3">
    <name type="scientific">Iris pallida</name>
    <name type="common">Sweet iris</name>
    <dbReference type="NCBI Taxonomy" id="29817"/>
    <lineage>
        <taxon>Eukaryota</taxon>
        <taxon>Viridiplantae</taxon>
        <taxon>Streptophyta</taxon>
        <taxon>Embryophyta</taxon>
        <taxon>Tracheophyta</taxon>
        <taxon>Spermatophyta</taxon>
        <taxon>Magnoliopsida</taxon>
        <taxon>Liliopsida</taxon>
        <taxon>Asparagales</taxon>
        <taxon>Iridaceae</taxon>
        <taxon>Iridoideae</taxon>
        <taxon>Irideae</taxon>
        <taxon>Iris</taxon>
    </lineage>
</organism>
<proteinExistence type="predicted"/>
<dbReference type="Proteomes" id="UP001140949">
    <property type="component" value="Unassembled WGS sequence"/>
</dbReference>
<dbReference type="AlphaFoldDB" id="A0AAX6I142"/>
<accession>A0AAX6I142</accession>